<comment type="caution">
    <text evidence="1">The sequence shown here is derived from an EMBL/GenBank/DDBJ whole genome shotgun (WGS) entry which is preliminary data.</text>
</comment>
<reference evidence="1 2" key="1">
    <citation type="submission" date="2019-10" db="EMBL/GenBank/DDBJ databases">
        <title>Whole genome shotgun sequence of Acrocarpospora corrugata NBRC 13972.</title>
        <authorList>
            <person name="Ichikawa N."/>
            <person name="Kimura A."/>
            <person name="Kitahashi Y."/>
            <person name="Komaki H."/>
            <person name="Oguchi A."/>
        </authorList>
    </citation>
    <scope>NUCLEOTIDE SEQUENCE [LARGE SCALE GENOMIC DNA]</scope>
    <source>
        <strain evidence="1 2">NBRC 13972</strain>
    </source>
</reference>
<dbReference type="RefSeq" id="WP_155338276.1">
    <property type="nucleotide sequence ID" value="NZ_BLAD01000055.1"/>
</dbReference>
<name>A0A5M3W3Z1_9ACTN</name>
<sequence length="104" mass="10820">MGLTVLDLLPDGDDPAPVVDRLRTVATGVGGANAARESLAHPGFLNGLSGGQAAELMEIVESFTLAQSVLSPESRTNLVASVKIGEAAAIRQLEIERPDVKQKT</sequence>
<proteinExistence type="predicted"/>
<accession>A0A5M3W3Z1</accession>
<dbReference type="AlphaFoldDB" id="A0A5M3W3Z1"/>
<organism evidence="1 2">
    <name type="scientific">Acrocarpospora corrugata</name>
    <dbReference type="NCBI Taxonomy" id="35763"/>
    <lineage>
        <taxon>Bacteria</taxon>
        <taxon>Bacillati</taxon>
        <taxon>Actinomycetota</taxon>
        <taxon>Actinomycetes</taxon>
        <taxon>Streptosporangiales</taxon>
        <taxon>Streptosporangiaceae</taxon>
        <taxon>Acrocarpospora</taxon>
    </lineage>
</organism>
<keyword evidence="2" id="KW-1185">Reference proteome</keyword>
<gene>
    <name evidence="1" type="ORF">Acor_40780</name>
</gene>
<protein>
    <submittedName>
        <fullName evidence="1">Uncharacterized protein</fullName>
    </submittedName>
</protein>
<evidence type="ECO:0000313" key="1">
    <source>
        <dbReference type="EMBL" id="GES02013.1"/>
    </source>
</evidence>
<evidence type="ECO:0000313" key="2">
    <source>
        <dbReference type="Proteomes" id="UP000334990"/>
    </source>
</evidence>
<dbReference type="EMBL" id="BLAD01000055">
    <property type="protein sequence ID" value="GES02013.1"/>
    <property type="molecule type" value="Genomic_DNA"/>
</dbReference>
<dbReference type="Proteomes" id="UP000334990">
    <property type="component" value="Unassembled WGS sequence"/>
</dbReference>